<dbReference type="PANTHER" id="PTHR43479:SF11">
    <property type="entry name" value="ACREF_ENVCD OPERON REPRESSOR-RELATED"/>
    <property type="match status" value="1"/>
</dbReference>
<dbReference type="Gene3D" id="1.10.357.10">
    <property type="entry name" value="Tetracycline Repressor, domain 2"/>
    <property type="match status" value="1"/>
</dbReference>
<dbReference type="PANTHER" id="PTHR43479">
    <property type="entry name" value="ACREF/ENVCD OPERON REPRESSOR-RELATED"/>
    <property type="match status" value="1"/>
</dbReference>
<dbReference type="PRINTS" id="PR00455">
    <property type="entry name" value="HTHTETR"/>
</dbReference>
<evidence type="ECO:0000256" key="4">
    <source>
        <dbReference type="ARBA" id="ARBA00023163"/>
    </source>
</evidence>
<evidence type="ECO:0000256" key="2">
    <source>
        <dbReference type="ARBA" id="ARBA00023015"/>
    </source>
</evidence>
<proteinExistence type="predicted"/>
<dbReference type="EMBL" id="LR778175">
    <property type="protein sequence ID" value="CAB1276396.1"/>
    <property type="molecule type" value="Genomic_DNA"/>
</dbReference>
<dbReference type="AlphaFoldDB" id="A0A7G1QB13"/>
<dbReference type="InterPro" id="IPR036271">
    <property type="entry name" value="Tet_transcr_reg_TetR-rel_C_sf"/>
</dbReference>
<dbReference type="Pfam" id="PF00440">
    <property type="entry name" value="TetR_N"/>
    <property type="match status" value="1"/>
</dbReference>
<dbReference type="SUPFAM" id="SSF48498">
    <property type="entry name" value="Tetracyclin repressor-like, C-terminal domain"/>
    <property type="match status" value="1"/>
</dbReference>
<evidence type="ECO:0000256" key="5">
    <source>
        <dbReference type="PROSITE-ProRule" id="PRU00335"/>
    </source>
</evidence>
<accession>A0A7G1QB13</accession>
<evidence type="ECO:0000256" key="3">
    <source>
        <dbReference type="ARBA" id="ARBA00023125"/>
    </source>
</evidence>
<evidence type="ECO:0000259" key="6">
    <source>
        <dbReference type="PROSITE" id="PS50977"/>
    </source>
</evidence>
<feature type="DNA-binding region" description="H-T-H motif" evidence="5">
    <location>
        <begin position="33"/>
        <end position="52"/>
    </location>
</feature>
<keyword evidence="1" id="KW-0678">Repressor</keyword>
<dbReference type="InterPro" id="IPR013572">
    <property type="entry name" value="Tscrpt_reg_MAATS_C"/>
</dbReference>
<protein>
    <submittedName>
        <fullName evidence="7">TetR/AcrR family transcriptional regulator, acrAB operon repressor</fullName>
    </submittedName>
</protein>
<sequence length="208" mass="24123">MIRKTKADSQEIRENILEAASLIFVEKGVAKASLEEIAQKAGVTRGAVYWHFKNKIDIFQSLNDKLYQPFTNMILQDLEKDHPNPLKQLADLCTNLLIDLEQNIQKKRILTIFFLKCDYSGAMEEVLKKQNKQKKESFGLLIHYFERAQQKNYLTTKANPKILTLSLFCYLTGIAQEYIRNSACYNLKEQVPIMMNHFFAGFNKNCDT</sequence>
<dbReference type="KEGG" id="ntg:NSCAC_1151"/>
<evidence type="ECO:0000256" key="1">
    <source>
        <dbReference type="ARBA" id="ARBA00022491"/>
    </source>
</evidence>
<evidence type="ECO:0000313" key="8">
    <source>
        <dbReference type="Proteomes" id="UP000516072"/>
    </source>
</evidence>
<dbReference type="RefSeq" id="WP_197743867.1">
    <property type="nucleotide sequence ID" value="NZ_LR778175.1"/>
</dbReference>
<name>A0A7G1QB13_9GAMM</name>
<dbReference type="InterPro" id="IPR009057">
    <property type="entry name" value="Homeodomain-like_sf"/>
</dbReference>
<dbReference type="InterPro" id="IPR050624">
    <property type="entry name" value="HTH-type_Tx_Regulator"/>
</dbReference>
<evidence type="ECO:0000313" key="7">
    <source>
        <dbReference type="EMBL" id="CAB1276396.1"/>
    </source>
</evidence>
<keyword evidence="8" id="KW-1185">Reference proteome</keyword>
<organism evidence="7 8">
    <name type="scientific">Candidatus Nitrosacidococcus tergens</name>
    <dbReference type="NCBI Taxonomy" id="553981"/>
    <lineage>
        <taxon>Bacteria</taxon>
        <taxon>Pseudomonadati</taxon>
        <taxon>Pseudomonadota</taxon>
        <taxon>Gammaproteobacteria</taxon>
        <taxon>Chromatiales</taxon>
        <taxon>Chromatiaceae</taxon>
        <taxon>Candidatus Nitrosacidococcus</taxon>
    </lineage>
</organism>
<dbReference type="PROSITE" id="PS01081">
    <property type="entry name" value="HTH_TETR_1"/>
    <property type="match status" value="1"/>
</dbReference>
<keyword evidence="4" id="KW-0804">Transcription</keyword>
<dbReference type="Proteomes" id="UP000516072">
    <property type="component" value="Chromosome"/>
</dbReference>
<keyword evidence="2" id="KW-0805">Transcription regulation</keyword>
<dbReference type="SUPFAM" id="SSF46689">
    <property type="entry name" value="Homeodomain-like"/>
    <property type="match status" value="1"/>
</dbReference>
<feature type="domain" description="HTH tetR-type" evidence="6">
    <location>
        <begin position="10"/>
        <end position="70"/>
    </location>
</feature>
<dbReference type="PROSITE" id="PS50977">
    <property type="entry name" value="HTH_TETR_2"/>
    <property type="match status" value="1"/>
</dbReference>
<dbReference type="InterPro" id="IPR001647">
    <property type="entry name" value="HTH_TetR"/>
</dbReference>
<dbReference type="GO" id="GO:0003677">
    <property type="term" value="F:DNA binding"/>
    <property type="evidence" value="ECO:0007669"/>
    <property type="project" value="UniProtKB-UniRule"/>
</dbReference>
<gene>
    <name evidence="7" type="primary">acrR</name>
    <name evidence="7" type="ORF">NSCAC_1151</name>
</gene>
<dbReference type="Pfam" id="PF08361">
    <property type="entry name" value="TetR_C_2"/>
    <property type="match status" value="1"/>
</dbReference>
<dbReference type="InterPro" id="IPR023772">
    <property type="entry name" value="DNA-bd_HTH_TetR-type_CS"/>
</dbReference>
<reference evidence="7 8" key="1">
    <citation type="submission" date="2020-03" db="EMBL/GenBank/DDBJ databases">
        <authorList>
            <person name="Picone N."/>
        </authorList>
    </citation>
    <scope>NUCLEOTIDE SEQUENCE [LARGE SCALE GENOMIC DNA]</scope>
    <source>
        <strain evidence="7">NSCAC1</strain>
    </source>
</reference>
<keyword evidence="3 5" id="KW-0238">DNA-binding</keyword>